<reference evidence="1 2" key="1">
    <citation type="submission" date="2021-08" db="EMBL/GenBank/DDBJ databases">
        <title>Massilia sp. R798.</title>
        <authorList>
            <person name="Baek J.H."/>
            <person name="Jung H.S."/>
            <person name="Kim K.R."/>
            <person name="Jeon C.O."/>
        </authorList>
    </citation>
    <scope>NUCLEOTIDE SEQUENCE [LARGE SCALE GENOMIC DNA]</scope>
    <source>
        <strain evidence="1 2">R798</strain>
    </source>
</reference>
<dbReference type="EMBL" id="JAFBIL020000005">
    <property type="protein sequence ID" value="MBZ2208475.1"/>
    <property type="molecule type" value="Genomic_DNA"/>
</dbReference>
<keyword evidence="2" id="KW-1185">Reference proteome</keyword>
<proteinExistence type="predicted"/>
<dbReference type="NCBIfam" id="TIGR01563">
    <property type="entry name" value="gp16_SPP1"/>
    <property type="match status" value="1"/>
</dbReference>
<protein>
    <submittedName>
        <fullName evidence="1">Phage head closure protein</fullName>
    </submittedName>
</protein>
<organism evidence="1 2">
    <name type="scientific">Massilia soli</name>
    <dbReference type="NCBI Taxonomy" id="2792854"/>
    <lineage>
        <taxon>Bacteria</taxon>
        <taxon>Pseudomonadati</taxon>
        <taxon>Pseudomonadota</taxon>
        <taxon>Betaproteobacteria</taxon>
        <taxon>Burkholderiales</taxon>
        <taxon>Oxalobacteraceae</taxon>
        <taxon>Telluria group</taxon>
        <taxon>Massilia</taxon>
    </lineage>
</organism>
<dbReference type="Gene3D" id="2.40.10.270">
    <property type="entry name" value="Bacteriophage SPP1 head-tail adaptor protein"/>
    <property type="match status" value="1"/>
</dbReference>
<name>A0ABS7SRB2_9BURK</name>
<dbReference type="Proteomes" id="UP000809349">
    <property type="component" value="Unassembled WGS sequence"/>
</dbReference>
<evidence type="ECO:0000313" key="1">
    <source>
        <dbReference type="EMBL" id="MBZ2208475.1"/>
    </source>
</evidence>
<sequence>MNLNKRVWLDRPGDEVDAIGQPVEGWQPVGEFWANVRYLNGVETIKAGADTSIVKASIRLRYRTDVQASWRIRHGDVIFQVNAVMPDEQTMYHVDLACEVVR</sequence>
<dbReference type="InterPro" id="IPR038666">
    <property type="entry name" value="SSP1_head-tail_sf"/>
</dbReference>
<gene>
    <name evidence="1" type="ORF">I4X03_014515</name>
</gene>
<comment type="caution">
    <text evidence="1">The sequence shown here is derived from an EMBL/GenBank/DDBJ whole genome shotgun (WGS) entry which is preliminary data.</text>
</comment>
<evidence type="ECO:0000313" key="2">
    <source>
        <dbReference type="Proteomes" id="UP000809349"/>
    </source>
</evidence>
<dbReference type="InterPro" id="IPR008767">
    <property type="entry name" value="Phage_SPP1_head-tail_adaptor"/>
</dbReference>
<dbReference type="Pfam" id="PF05521">
    <property type="entry name" value="Phage_HCP"/>
    <property type="match status" value="1"/>
</dbReference>
<dbReference type="RefSeq" id="WP_223468956.1">
    <property type="nucleotide sequence ID" value="NZ_JAFBIL020000005.1"/>
</dbReference>
<accession>A0ABS7SRB2</accession>